<dbReference type="Pfam" id="PF03217">
    <property type="entry name" value="SlpA"/>
    <property type="match status" value="2"/>
</dbReference>
<dbReference type="PATRIC" id="fig|1218506.3.peg.211"/>
<dbReference type="Proteomes" id="UP000033612">
    <property type="component" value="Unassembled WGS sequence"/>
</dbReference>
<reference evidence="3 4" key="1">
    <citation type="submission" date="2015-01" db="EMBL/GenBank/DDBJ databases">
        <title>Comparative genomics of the lactic acid bacteria isolated from the honey bee gut.</title>
        <authorList>
            <person name="Ellegaard K.M."/>
            <person name="Tamarit D."/>
            <person name="Javelind E."/>
            <person name="Olofsson T."/>
            <person name="Andersson S.G."/>
            <person name="Vasquez A."/>
        </authorList>
    </citation>
    <scope>NUCLEOTIDE SEQUENCE [LARGE SCALE GENOMIC DNA]</scope>
    <source>
        <strain evidence="3 4">Hma2</strain>
    </source>
</reference>
<dbReference type="HOGENOM" id="CLU_027060_1_0_9"/>
<comment type="caution">
    <text evidence="3">The sequence shown here is derived from an EMBL/GenBank/DDBJ whole genome shotgun (WGS) entry which is preliminary data.</text>
</comment>
<dbReference type="OrthoDB" id="2326698at2"/>
<evidence type="ECO:0000259" key="2">
    <source>
        <dbReference type="Pfam" id="PF03217"/>
    </source>
</evidence>
<feature type="domain" description="S-layer protein C-terminal" evidence="2">
    <location>
        <begin position="183"/>
        <end position="210"/>
    </location>
</feature>
<feature type="domain" description="S-layer protein C-terminal" evidence="2">
    <location>
        <begin position="92"/>
        <end position="113"/>
    </location>
</feature>
<keyword evidence="1" id="KW-0732">Signal</keyword>
<protein>
    <recommendedName>
        <fullName evidence="2">S-layer protein C-terminal domain-containing protein</fullName>
    </recommendedName>
</protein>
<evidence type="ECO:0000313" key="4">
    <source>
        <dbReference type="Proteomes" id="UP000033612"/>
    </source>
</evidence>
<organism evidence="3 4">
    <name type="scientific">Lactobacillus kimbladii</name>
    <dbReference type="NCBI Taxonomy" id="1218506"/>
    <lineage>
        <taxon>Bacteria</taxon>
        <taxon>Bacillati</taxon>
        <taxon>Bacillota</taxon>
        <taxon>Bacilli</taxon>
        <taxon>Lactobacillales</taxon>
        <taxon>Lactobacillaceae</taxon>
        <taxon>Lactobacillus</taxon>
    </lineage>
</organism>
<name>A0A0F4LNE4_9LACO</name>
<dbReference type="AlphaFoldDB" id="A0A0F4LNE4"/>
<feature type="chain" id="PRO_5002472680" description="S-layer protein C-terminal domain-containing protein" evidence="1">
    <location>
        <begin position="34"/>
        <end position="507"/>
    </location>
</feature>
<dbReference type="InterPro" id="IPR024968">
    <property type="entry name" value="SlpA_C_lactobacillus"/>
</dbReference>
<sequence length="507" mass="57888">MKFFRKIGLGLAATLLTISPLLPSLNHIQTVQAAPKTQKLAKNRITLVNDAPVYNQYGQRLKARKNGNYSVIEADVNGFCYVSSFDVDSLDYYGTIMINGQKYYKIGQGEYINDGDINNVNGKSSKTGKLVLNHRSAIYTKTGKLKGKTLPVKSVVNYQGQVKQTQSKQKYYFAKFNVSEQKPTYYYLPTKIINGKDCYAIGKNRYIRANNVDSIDGYPLMYNGVTYATVLKKTTTQTLTNDSTKHVLKKGQKIKVDLAVQPWAEDFEGYIYRLHDYPNEYVGQGYIKLRNYLPTSSYDELTFTYVRPNTTTNTKFYNFDGTPTGISYRNRKQSPLTVDGLYYLWVPSENKAELFYHFLTYRIDRNYFVNNDGTDLKNPEFDKNNKLIESTEDKMRYTNSFVKASEVTFASGIKLTPLNTAKDAENDQKVATDKDKQELQRKFEENKNNKNVKCEQQSAVSNYNNALMIASSILQSPKATIAQVKQAIWLLDTTKIQLSTLNFAEWS</sequence>
<evidence type="ECO:0000256" key="1">
    <source>
        <dbReference type="SAM" id="SignalP"/>
    </source>
</evidence>
<evidence type="ECO:0000313" key="3">
    <source>
        <dbReference type="EMBL" id="KJY59823.1"/>
    </source>
</evidence>
<keyword evidence="4" id="KW-1185">Reference proteome</keyword>
<dbReference type="STRING" id="1218506.JF75_01730"/>
<gene>
    <name evidence="3" type="ORF">JF75_01730</name>
</gene>
<accession>A0A0F4LNE4</accession>
<dbReference type="EMBL" id="JXLH01000003">
    <property type="protein sequence ID" value="KJY59823.1"/>
    <property type="molecule type" value="Genomic_DNA"/>
</dbReference>
<proteinExistence type="predicted"/>
<dbReference type="RefSeq" id="WP_046331459.1">
    <property type="nucleotide sequence ID" value="NZ_JBHTBO010000007.1"/>
</dbReference>
<feature type="signal peptide" evidence="1">
    <location>
        <begin position="1"/>
        <end position="33"/>
    </location>
</feature>